<name>A0A8B8IVS9_VANTA</name>
<feature type="chain" id="PRO_5034176424" evidence="2">
    <location>
        <begin position="22"/>
        <end position="121"/>
    </location>
</feature>
<accession>A0A8B8IVS9</accession>
<feature type="signal peptide" evidence="2">
    <location>
        <begin position="1"/>
        <end position="21"/>
    </location>
</feature>
<proteinExistence type="predicted"/>
<keyword evidence="1" id="KW-0245">EGF-like domain</keyword>
<dbReference type="GeneID" id="113404113"/>
<evidence type="ECO:0000313" key="4">
    <source>
        <dbReference type="Proteomes" id="UP001652626"/>
    </source>
</evidence>
<keyword evidence="2" id="KW-0732">Signal</keyword>
<protein>
    <submittedName>
        <fullName evidence="5">Cubilin-like</fullName>
    </submittedName>
</protein>
<feature type="domain" description="EGF-like" evidence="3">
    <location>
        <begin position="63"/>
        <end position="101"/>
    </location>
</feature>
<dbReference type="Proteomes" id="UP001652626">
    <property type="component" value="Chromosome Z"/>
</dbReference>
<evidence type="ECO:0000313" key="5">
    <source>
        <dbReference type="RefSeq" id="XP_026500672.1"/>
    </source>
</evidence>
<dbReference type="Gene3D" id="2.10.25.10">
    <property type="entry name" value="Laminin"/>
    <property type="match status" value="1"/>
</dbReference>
<comment type="caution">
    <text evidence="1">Lacks conserved residue(s) required for the propagation of feature annotation.</text>
</comment>
<dbReference type="OMA" id="PHECIVI"/>
<sequence length="121" mass="13337">MLTRTALLVIAIAAGFMFVLACEPEETQYGCKIMSSCTCGYGCKTEFIFRSRRECLDALRERSANPCSRIPCMRGICTQTVQQPGYACKCEGTGFFGQRCEKACPTVAVRGLVFPHECVVI</sequence>
<feature type="disulfide bond" evidence="1">
    <location>
        <begin position="67"/>
        <end position="77"/>
    </location>
</feature>
<dbReference type="AlphaFoldDB" id="A0A8B8IVS9"/>
<dbReference type="PROSITE" id="PS50026">
    <property type="entry name" value="EGF_3"/>
    <property type="match status" value="1"/>
</dbReference>
<dbReference type="PROSITE" id="PS51257">
    <property type="entry name" value="PROKAR_LIPOPROTEIN"/>
    <property type="match status" value="1"/>
</dbReference>
<gene>
    <name evidence="5" type="primary">LOC113404113</name>
</gene>
<evidence type="ECO:0000259" key="3">
    <source>
        <dbReference type="PROSITE" id="PS50026"/>
    </source>
</evidence>
<dbReference type="OrthoDB" id="10046852at2759"/>
<dbReference type="RefSeq" id="XP_026500672.1">
    <property type="nucleotide sequence ID" value="XM_026644887.2"/>
</dbReference>
<dbReference type="SUPFAM" id="SSF57196">
    <property type="entry name" value="EGF/Laminin"/>
    <property type="match status" value="1"/>
</dbReference>
<keyword evidence="4" id="KW-1185">Reference proteome</keyword>
<organism evidence="4 5">
    <name type="scientific">Vanessa tameamea</name>
    <name type="common">Kamehameha butterfly</name>
    <dbReference type="NCBI Taxonomy" id="334116"/>
    <lineage>
        <taxon>Eukaryota</taxon>
        <taxon>Metazoa</taxon>
        <taxon>Ecdysozoa</taxon>
        <taxon>Arthropoda</taxon>
        <taxon>Hexapoda</taxon>
        <taxon>Insecta</taxon>
        <taxon>Pterygota</taxon>
        <taxon>Neoptera</taxon>
        <taxon>Endopterygota</taxon>
        <taxon>Lepidoptera</taxon>
        <taxon>Glossata</taxon>
        <taxon>Ditrysia</taxon>
        <taxon>Papilionoidea</taxon>
        <taxon>Nymphalidae</taxon>
        <taxon>Nymphalinae</taxon>
        <taxon>Vanessa</taxon>
    </lineage>
</organism>
<reference evidence="5" key="1">
    <citation type="submission" date="2025-08" db="UniProtKB">
        <authorList>
            <consortium name="RefSeq"/>
        </authorList>
    </citation>
    <scope>IDENTIFICATION</scope>
    <source>
        <tissue evidence="5">Whole body</tissue>
    </source>
</reference>
<dbReference type="InterPro" id="IPR000742">
    <property type="entry name" value="EGF"/>
</dbReference>
<evidence type="ECO:0000256" key="2">
    <source>
        <dbReference type="SAM" id="SignalP"/>
    </source>
</evidence>
<keyword evidence="1" id="KW-1015">Disulfide bond</keyword>
<evidence type="ECO:0000256" key="1">
    <source>
        <dbReference type="PROSITE-ProRule" id="PRU00076"/>
    </source>
</evidence>
<dbReference type="SMART" id="SM00181">
    <property type="entry name" value="EGF"/>
    <property type="match status" value="1"/>
</dbReference>